<organism evidence="1 2">
    <name type="scientific">Bigelowiella natans</name>
    <name type="common">Pedinomonas minutissima</name>
    <name type="synonym">Chlorarachnion sp. (strain CCMP621)</name>
    <dbReference type="NCBI Taxonomy" id="227086"/>
    <lineage>
        <taxon>Eukaryota</taxon>
        <taxon>Sar</taxon>
        <taxon>Rhizaria</taxon>
        <taxon>Cercozoa</taxon>
        <taxon>Chlorarachniophyceae</taxon>
        <taxon>Bigelowiella</taxon>
    </lineage>
</organism>
<dbReference type="GeneID" id="5788469"/>
<dbReference type="Proteomes" id="UP000243425">
    <property type="component" value="Nucleomorph 1"/>
</dbReference>
<dbReference type="EMBL" id="DQ158856">
    <property type="protein sequence ID" value="ABA27203.1"/>
    <property type="molecule type" value="Genomic_DNA"/>
</dbReference>
<dbReference type="AlphaFoldDB" id="Q3LWG2"/>
<reference evidence="1 2" key="1">
    <citation type="journal article" date="2006" name="Proc. Natl. Acad. Sci. U.S.A.">
        <title>Complete nucleotide sequence of the chlorarachniophyte nucleomorph: nature's smallest nucleus.</title>
        <authorList>
            <person name="Gilson P.R."/>
            <person name="Su V."/>
            <person name="Slamovits C.H."/>
            <person name="Reith M.E."/>
            <person name="Keeling P.J."/>
            <person name="McFadden G.I."/>
        </authorList>
    </citation>
    <scope>NUCLEOTIDE SEQUENCE [LARGE SCALE GENOMIC DNA]</scope>
    <source>
        <strain evidence="2">CCMP621</strain>
    </source>
</reference>
<dbReference type="RefSeq" id="XP_001712815.1">
    <property type="nucleotide sequence ID" value="XM_001712763.1"/>
</dbReference>
<evidence type="ECO:0000313" key="1">
    <source>
        <dbReference type="EMBL" id="ABA27203.1"/>
    </source>
</evidence>
<sequence>MIVIEFKNIILYNIINIFEIGKFLARFRINNNIFSIRIYKKSTIVIKNCTNGKFVLKVLKIYFYKNHLNFLKFYNIGMNSITTANDSIIKIKKCGLHRIRVPD</sequence>
<accession>Q3LWG2</accession>
<geneLocation type="nucleomorph" evidence="1"/>
<evidence type="ECO:0000313" key="2">
    <source>
        <dbReference type="Proteomes" id="UP000243425"/>
    </source>
</evidence>
<protein>
    <submittedName>
        <fullName evidence="1">Uncharacterized protein</fullName>
    </submittedName>
</protein>
<name>Q3LWG2_BIGNA</name>
<keyword evidence="1" id="KW-0542">Nucleomorph</keyword>
<proteinExistence type="predicted"/>